<proteinExistence type="predicted"/>
<name>A0A2P2Q5P3_RHIMU</name>
<evidence type="ECO:0000313" key="1">
    <source>
        <dbReference type="EMBL" id="MBX62312.1"/>
    </source>
</evidence>
<organism evidence="1">
    <name type="scientific">Rhizophora mucronata</name>
    <name type="common">Asiatic mangrove</name>
    <dbReference type="NCBI Taxonomy" id="61149"/>
    <lineage>
        <taxon>Eukaryota</taxon>
        <taxon>Viridiplantae</taxon>
        <taxon>Streptophyta</taxon>
        <taxon>Embryophyta</taxon>
        <taxon>Tracheophyta</taxon>
        <taxon>Spermatophyta</taxon>
        <taxon>Magnoliopsida</taxon>
        <taxon>eudicotyledons</taxon>
        <taxon>Gunneridae</taxon>
        <taxon>Pentapetalae</taxon>
        <taxon>rosids</taxon>
        <taxon>fabids</taxon>
        <taxon>Malpighiales</taxon>
        <taxon>Rhizophoraceae</taxon>
        <taxon>Rhizophora</taxon>
    </lineage>
</organism>
<reference evidence="1" key="1">
    <citation type="submission" date="2018-02" db="EMBL/GenBank/DDBJ databases">
        <title>Rhizophora mucronata_Transcriptome.</title>
        <authorList>
            <person name="Meera S.P."/>
            <person name="Sreeshan A."/>
            <person name="Augustine A."/>
        </authorList>
    </citation>
    <scope>NUCLEOTIDE SEQUENCE</scope>
    <source>
        <tissue evidence="1">Leaf</tissue>
    </source>
</reference>
<accession>A0A2P2Q5P3</accession>
<sequence length="34" mass="4107">MKRMNWKGTIRPQLNLGLKIYYCYCCWSSNLKPP</sequence>
<dbReference type="EMBL" id="GGEC01081828">
    <property type="protein sequence ID" value="MBX62312.1"/>
    <property type="molecule type" value="Transcribed_RNA"/>
</dbReference>
<dbReference type="AlphaFoldDB" id="A0A2P2Q5P3"/>
<protein>
    <submittedName>
        <fullName evidence="1">Uncharacterized protein</fullName>
    </submittedName>
</protein>